<dbReference type="SUPFAM" id="SSF56672">
    <property type="entry name" value="DNA/RNA polymerases"/>
    <property type="match status" value="1"/>
</dbReference>
<sequence>MTESNLRESSAMKSKENEATSSRKIGETSPERRIDTDEISGDRNKFKKVEMPVFTGDDLNSWLFRAERCFQIHKLSEYEKMLVSTICFDGPTLNWYRSQEEREKFVSRSNLKERLLVRFRYTREGTICGRFLRIQHETTVEEYRNLFNKLVAPLFDLQERVVEETFMNGLFPCSVLKGAPRRKAHTLRLFVERRGADEEAWLRRAPSSRRKVAFCRPKGLAEMMLIAQLVENREIIRSEANLNGYAGGKYPPQAATNMKSFNYQHYNDNKGNTSFPIRTITLKSPNAREVRKEGTSKRLPDAEFQLRREKGLCFKCNEKYSANHKCKMKKQRELRMFVVNSNNEELEIVEEAEAESTELRTVEVQKNTTACVELSINSVVRLNDPGTMKEDHDRGYLIECRSIEVIELNELTAEEGTEIEETEERLIPVLNQFSDVFNWPEKLPPRRSIEHHIQLKDGTNPVNVRPYRYAYHQKEEMEKLVGEMLASSVIRPSVSPYSSPMLLVKKKDGSWRFCIDYRALNNVTVPDKFPIPVVEELFDEFGGASLFTKIDLKVGYHQIRMAEEDVEKTAFRTHEVFFDDILIYSRDIDDHLKHIEIVLTALRKHELFANRKKCSFGKAKVEYLGHLISEKGVEVDPDKIRQTPYCFYNHTLAVRDRGRPVYERELMAVVLAFIAEMETISFRHPIHCENGSKVIKNFARAACNTATISKMACQIIGEEVEKDEKLQKIIAEISGEEAHQDGKFKMYSGMLRYKDWIAGELYWQGMKSVIKRSCAKCLVCQRNKTLCLSPAGLLLPLDIPTQIWSDISMDFVDGLPKAAGFEVIFVVVDRLSKYGHFLLLKHPYSAKSVAELLVREVVRLHGFPTSIVTDRDKMFLSNFWREMFRLAGTKLNRSSAYHPQSNGQTEVVNRGVEVYLRCFCNEKPKEWIKWLPWAEYWYNTTFQRALGMTPFQLVYGRKPPSLLYYGDQATSNVTLDEQLKERNVILLSLREHLRLAQDQMKKYVDQRRRHVEYDVGDLVFLKIRPYRQLSLRRKRNEKLSSKYFGPCKILERIGPVAYKLEAGEWEVMVSWEGLPIHEATWELYEDVQGRYPNLHREDKSNNPSYWKEMVQTRIEERLELIDLEIAGMKKELIEKTATTAIHDDGDECEEWSAMSERMTESAARDSEEAKGRENEATSSKVAESDRNFRNDRNERKNDADESANNQNKFKKVEMPVFT</sequence>
<feature type="region of interest" description="Disordered" evidence="1">
    <location>
        <begin position="1"/>
        <end position="39"/>
    </location>
</feature>
<dbReference type="Pfam" id="PF24626">
    <property type="entry name" value="SH3_Tf2-1"/>
    <property type="match status" value="1"/>
</dbReference>
<feature type="compositionally biased region" description="Basic and acidic residues" evidence="1">
    <location>
        <begin position="1182"/>
        <end position="1199"/>
    </location>
</feature>
<dbReference type="InterPro" id="IPR001584">
    <property type="entry name" value="Integrase_cat-core"/>
</dbReference>
<feature type="compositionally biased region" description="Basic and acidic residues" evidence="1">
    <location>
        <begin position="1157"/>
        <end position="1175"/>
    </location>
</feature>
<evidence type="ECO:0000259" key="2">
    <source>
        <dbReference type="PROSITE" id="PS50994"/>
    </source>
</evidence>
<dbReference type="GO" id="GO:0015074">
    <property type="term" value="P:DNA integration"/>
    <property type="evidence" value="ECO:0007669"/>
    <property type="project" value="InterPro"/>
</dbReference>
<organism evidence="3 4">
    <name type="scientific">Cucumis melo var. makuwa</name>
    <name type="common">Oriental melon</name>
    <dbReference type="NCBI Taxonomy" id="1194695"/>
    <lineage>
        <taxon>Eukaryota</taxon>
        <taxon>Viridiplantae</taxon>
        <taxon>Streptophyta</taxon>
        <taxon>Embryophyta</taxon>
        <taxon>Tracheophyta</taxon>
        <taxon>Spermatophyta</taxon>
        <taxon>Magnoliopsida</taxon>
        <taxon>eudicotyledons</taxon>
        <taxon>Gunneridae</taxon>
        <taxon>Pentapetalae</taxon>
        <taxon>rosids</taxon>
        <taxon>fabids</taxon>
        <taxon>Cucurbitales</taxon>
        <taxon>Cucurbitaceae</taxon>
        <taxon>Benincaseae</taxon>
        <taxon>Cucumis</taxon>
    </lineage>
</organism>
<dbReference type="Gene3D" id="3.10.10.10">
    <property type="entry name" value="HIV Type 1 Reverse Transcriptase, subunit A, domain 1"/>
    <property type="match status" value="1"/>
</dbReference>
<dbReference type="FunFam" id="3.30.70.270:FF:000003">
    <property type="entry name" value="Transposon Ty3-G Gag-Pol polyprotein"/>
    <property type="match status" value="1"/>
</dbReference>
<dbReference type="InterPro" id="IPR000477">
    <property type="entry name" value="RT_dom"/>
</dbReference>
<dbReference type="InterPro" id="IPR016197">
    <property type="entry name" value="Chromo-like_dom_sf"/>
</dbReference>
<proteinExistence type="predicted"/>
<comment type="caution">
    <text evidence="3">The sequence shown here is derived from an EMBL/GenBank/DDBJ whole genome shotgun (WGS) entry which is preliminary data.</text>
</comment>
<feature type="region of interest" description="Disordered" evidence="1">
    <location>
        <begin position="1141"/>
        <end position="1218"/>
    </location>
</feature>
<dbReference type="Proteomes" id="UP000321947">
    <property type="component" value="Unassembled WGS sequence"/>
</dbReference>
<dbReference type="InterPro" id="IPR012337">
    <property type="entry name" value="RNaseH-like_sf"/>
</dbReference>
<evidence type="ECO:0000256" key="1">
    <source>
        <dbReference type="SAM" id="MobiDB-lite"/>
    </source>
</evidence>
<dbReference type="Gene3D" id="3.30.420.10">
    <property type="entry name" value="Ribonuclease H-like superfamily/Ribonuclease H"/>
    <property type="match status" value="1"/>
</dbReference>
<dbReference type="InterPro" id="IPR043502">
    <property type="entry name" value="DNA/RNA_pol_sf"/>
</dbReference>
<dbReference type="EMBL" id="SSTD01016290">
    <property type="protein sequence ID" value="TYK01212.1"/>
    <property type="molecule type" value="Genomic_DNA"/>
</dbReference>
<dbReference type="PANTHER" id="PTHR37984">
    <property type="entry name" value="PROTEIN CBG26694"/>
    <property type="match status" value="1"/>
</dbReference>
<dbReference type="SUPFAM" id="SSF53098">
    <property type="entry name" value="Ribonuclease H-like"/>
    <property type="match status" value="1"/>
</dbReference>
<dbReference type="InterPro" id="IPR050951">
    <property type="entry name" value="Retrovirus_Pol_polyprotein"/>
</dbReference>
<dbReference type="PANTHER" id="PTHR37984:SF5">
    <property type="entry name" value="PROTEIN NYNRIN-LIKE"/>
    <property type="match status" value="1"/>
</dbReference>
<dbReference type="AlphaFoldDB" id="A0A5D3BR14"/>
<dbReference type="SUPFAM" id="SSF54160">
    <property type="entry name" value="Chromo domain-like"/>
    <property type="match status" value="1"/>
</dbReference>
<evidence type="ECO:0000313" key="3">
    <source>
        <dbReference type="EMBL" id="TYK01212.1"/>
    </source>
</evidence>
<evidence type="ECO:0000313" key="4">
    <source>
        <dbReference type="Proteomes" id="UP000321947"/>
    </source>
</evidence>
<dbReference type="Gene3D" id="3.30.70.270">
    <property type="match status" value="2"/>
</dbReference>
<feature type="compositionally biased region" description="Polar residues" evidence="1">
    <location>
        <begin position="1"/>
        <end position="12"/>
    </location>
</feature>
<reference evidence="3 4" key="1">
    <citation type="submission" date="2019-08" db="EMBL/GenBank/DDBJ databases">
        <title>Draft genome sequences of two oriental melons (Cucumis melo L. var makuwa).</title>
        <authorList>
            <person name="Kwon S.-Y."/>
        </authorList>
    </citation>
    <scope>NUCLEOTIDE SEQUENCE [LARGE SCALE GENOMIC DNA]</scope>
    <source>
        <strain evidence="4">cv. Chang Bougi</strain>
        <tissue evidence="3">Leaf</tissue>
    </source>
</reference>
<dbReference type="InterPro" id="IPR056924">
    <property type="entry name" value="SH3_Tf2-1"/>
</dbReference>
<dbReference type="CDD" id="cd01647">
    <property type="entry name" value="RT_LTR"/>
    <property type="match status" value="1"/>
</dbReference>
<accession>A0A5D3BR14</accession>
<dbReference type="Pfam" id="PF00078">
    <property type="entry name" value="RVT_1"/>
    <property type="match status" value="1"/>
</dbReference>
<feature type="domain" description="Integrase catalytic" evidence="2">
    <location>
        <begin position="796"/>
        <end position="958"/>
    </location>
</feature>
<dbReference type="InterPro" id="IPR043128">
    <property type="entry name" value="Rev_trsase/Diguanyl_cyclase"/>
</dbReference>
<dbReference type="PROSITE" id="PS50994">
    <property type="entry name" value="INTEGRASE"/>
    <property type="match status" value="1"/>
</dbReference>
<gene>
    <name evidence="3" type="ORF">E5676_scaffold75441G00030</name>
</gene>
<feature type="compositionally biased region" description="Basic and acidic residues" evidence="1">
    <location>
        <begin position="24"/>
        <end position="39"/>
    </location>
</feature>
<protein>
    <submittedName>
        <fullName evidence="3">Transposon Ty3-I Gag-Pol polyprotein</fullName>
    </submittedName>
</protein>
<dbReference type="GO" id="GO:0003676">
    <property type="term" value="F:nucleic acid binding"/>
    <property type="evidence" value="ECO:0007669"/>
    <property type="project" value="InterPro"/>
</dbReference>
<dbReference type="InterPro" id="IPR036397">
    <property type="entry name" value="RNaseH_sf"/>
</dbReference>
<name>A0A5D3BR14_CUCMM</name>